<proteinExistence type="inferred from homology"/>
<feature type="domain" description="Phosducin" evidence="3">
    <location>
        <begin position="99"/>
        <end position="225"/>
    </location>
</feature>
<name>A0A9W6EYB2_9CHLO</name>
<dbReference type="Gene3D" id="3.40.30.10">
    <property type="entry name" value="Glutaredoxin"/>
    <property type="match status" value="1"/>
</dbReference>
<comment type="caution">
    <text evidence="4">The sequence shown here is derived from an EMBL/GenBank/DDBJ whole genome shotgun (WGS) entry which is preliminary data.</text>
</comment>
<feature type="compositionally biased region" description="Acidic residues" evidence="2">
    <location>
        <begin position="95"/>
        <end position="105"/>
    </location>
</feature>
<dbReference type="InterPro" id="IPR036249">
    <property type="entry name" value="Thioredoxin-like_sf"/>
</dbReference>
<dbReference type="OrthoDB" id="10257948at2759"/>
<evidence type="ECO:0000313" key="4">
    <source>
        <dbReference type="EMBL" id="GLC48901.1"/>
    </source>
</evidence>
<evidence type="ECO:0000259" key="3">
    <source>
        <dbReference type="Pfam" id="PF02114"/>
    </source>
</evidence>
<evidence type="ECO:0000313" key="5">
    <source>
        <dbReference type="Proteomes" id="UP001165080"/>
    </source>
</evidence>
<dbReference type="AlphaFoldDB" id="A0A9W6EYB2"/>
<gene>
    <name evidence="4" type="primary">PLEST005916</name>
    <name evidence="4" type="ORF">PLESTB_000161100</name>
</gene>
<dbReference type="PANTHER" id="PTHR21148">
    <property type="entry name" value="THIOREDOXIN DOMAIN-CONTAINING PROTEIN 9"/>
    <property type="match status" value="1"/>
</dbReference>
<dbReference type="Pfam" id="PF02114">
    <property type="entry name" value="Phosducin"/>
    <property type="match status" value="1"/>
</dbReference>
<dbReference type="Proteomes" id="UP001165080">
    <property type="component" value="Unassembled WGS sequence"/>
</dbReference>
<protein>
    <recommendedName>
        <fullName evidence="3">Phosducin domain-containing protein</fullName>
    </recommendedName>
</protein>
<dbReference type="InterPro" id="IPR024253">
    <property type="entry name" value="Phosducin_thioredoxin-like_dom"/>
</dbReference>
<feature type="compositionally biased region" description="Acidic residues" evidence="2">
    <location>
        <begin position="267"/>
        <end position="280"/>
    </location>
</feature>
<comment type="similarity">
    <text evidence="1">Belongs to the phosducin family.</text>
</comment>
<organism evidence="4 5">
    <name type="scientific">Pleodorina starrii</name>
    <dbReference type="NCBI Taxonomy" id="330485"/>
    <lineage>
        <taxon>Eukaryota</taxon>
        <taxon>Viridiplantae</taxon>
        <taxon>Chlorophyta</taxon>
        <taxon>core chlorophytes</taxon>
        <taxon>Chlorophyceae</taxon>
        <taxon>CS clade</taxon>
        <taxon>Chlamydomonadales</taxon>
        <taxon>Volvocaceae</taxon>
        <taxon>Pleodorina</taxon>
    </lineage>
</organism>
<feature type="compositionally biased region" description="Polar residues" evidence="2">
    <location>
        <begin position="72"/>
        <end position="87"/>
    </location>
</feature>
<evidence type="ECO:0000256" key="1">
    <source>
        <dbReference type="ARBA" id="ARBA00009686"/>
    </source>
</evidence>
<reference evidence="4 5" key="1">
    <citation type="journal article" date="2023" name="Commun. Biol.">
        <title>Reorganization of the ancestral sex-determining regions during the evolution of trioecy in Pleodorina starrii.</title>
        <authorList>
            <person name="Takahashi K."/>
            <person name="Suzuki S."/>
            <person name="Kawai-Toyooka H."/>
            <person name="Yamamoto K."/>
            <person name="Hamaji T."/>
            <person name="Ootsuki R."/>
            <person name="Yamaguchi H."/>
            <person name="Kawachi M."/>
            <person name="Higashiyama T."/>
            <person name="Nozaki H."/>
        </authorList>
    </citation>
    <scope>NUCLEOTIDE SEQUENCE [LARGE SCALE GENOMIC DNA]</scope>
    <source>
        <strain evidence="4 5">NIES-4479</strain>
    </source>
</reference>
<dbReference type="EMBL" id="BRXU01000002">
    <property type="protein sequence ID" value="GLC48901.1"/>
    <property type="molecule type" value="Genomic_DNA"/>
</dbReference>
<feature type="region of interest" description="Disordered" evidence="2">
    <location>
        <begin position="1"/>
        <end position="34"/>
    </location>
</feature>
<accession>A0A9W6EYB2</accession>
<feature type="region of interest" description="Disordered" evidence="2">
    <location>
        <begin position="72"/>
        <end position="105"/>
    </location>
</feature>
<evidence type="ECO:0000256" key="2">
    <source>
        <dbReference type="SAM" id="MobiDB-lite"/>
    </source>
</evidence>
<feature type="region of interest" description="Disordered" evidence="2">
    <location>
        <begin position="257"/>
        <end position="281"/>
    </location>
</feature>
<keyword evidence="5" id="KW-1185">Reference proteome</keyword>
<sequence length="318" mass="34715">MEASSNACCMSKEDKDAADAARFGLPDPRELEDDPVLAGCCEEDLHNLRRAEALHKALLDVDCSTSRMKLQQQALHVTQHPQPQSQEPGGKEDGLGEEDDDDDDDELLSELRRRRLAELQRQAAERQQAADQGYGRLNDVAAGALLARVEQLDHPGAATVVAHLTVSGCEAGAVLDEHLTCLAHRHRGTFFARVAVKRNDPLAARLRLEGLPALVCFRSGALVGRAAVSQFGPPGCLVEEEVTSYLQRLSVLRGESAVGGRAAGDAPGDEDAEEQEEEEEWRLKPCDVCGRRYPHEHVRAVYGTCHRRSDSSGEDEGR</sequence>
<dbReference type="SUPFAM" id="SSF52833">
    <property type="entry name" value="Thioredoxin-like"/>
    <property type="match status" value="1"/>
</dbReference>